<comment type="subunit">
    <text evidence="14">Heterotetramer that consists of two anti-parallel arranged heterodimers, each one formed by a 20 kDa (Caspase-1 subunit p20) and a 10 kDa (Caspase-1 subunit p10) subunit.</text>
</comment>
<dbReference type="PROSITE" id="PS50207">
    <property type="entry name" value="CASPASE_P10"/>
    <property type="match status" value="1"/>
</dbReference>
<dbReference type="InterPro" id="IPR016129">
    <property type="entry name" value="Caspase_his_AS"/>
</dbReference>
<dbReference type="GO" id="GO:0005886">
    <property type="term" value="C:plasma membrane"/>
    <property type="evidence" value="ECO:0007669"/>
    <property type="project" value="UniProtKB-SubCell"/>
</dbReference>
<dbReference type="PROSITE" id="PS01122">
    <property type="entry name" value="CASPASE_CYS"/>
    <property type="match status" value="3"/>
</dbReference>
<keyword evidence="10" id="KW-0832">Ubl conjugation</keyword>
<evidence type="ECO:0000256" key="21">
    <source>
        <dbReference type="RuleBase" id="RU003971"/>
    </source>
</evidence>
<dbReference type="Pfam" id="PF00656">
    <property type="entry name" value="Peptidase_C14"/>
    <property type="match status" value="3"/>
</dbReference>
<protein>
    <recommendedName>
        <fullName evidence="16">Caspase-1</fullName>
        <ecNumber evidence="15">3.4.22.36</ecNumber>
    </recommendedName>
    <alternativeName>
        <fullName evidence="20">Interleukin-1 beta convertase</fullName>
    </alternativeName>
    <alternativeName>
        <fullName evidence="17">Interleukin-1 beta-converting enzyme</fullName>
    </alternativeName>
    <alternativeName>
        <fullName evidence="18 19">p45</fullName>
    </alternativeName>
</protein>
<evidence type="ECO:0000256" key="3">
    <source>
        <dbReference type="ARBA" id="ARBA00010134"/>
    </source>
</evidence>
<dbReference type="eggNOG" id="KOG3573">
    <property type="taxonomic scope" value="Eukaryota"/>
</dbReference>
<keyword evidence="6" id="KW-0645">Protease</keyword>
<reference evidence="27" key="2">
    <citation type="journal article" date="2013" name="Nat. Commun.">
        <title>Genome of the Chinese tree shrew.</title>
        <authorList>
            <person name="Fan Y."/>
            <person name="Huang Z.Y."/>
            <person name="Cao C.C."/>
            <person name="Chen C.S."/>
            <person name="Chen Y.X."/>
            <person name="Fan D.D."/>
            <person name="He J."/>
            <person name="Hou H.L."/>
            <person name="Hu L."/>
            <person name="Hu X.T."/>
            <person name="Jiang X.T."/>
            <person name="Lai R."/>
            <person name="Lang Y.S."/>
            <person name="Liang B."/>
            <person name="Liao S.G."/>
            <person name="Mu D."/>
            <person name="Ma Y.Y."/>
            <person name="Niu Y.Y."/>
            <person name="Sun X.Q."/>
            <person name="Xia J.Q."/>
            <person name="Xiao J."/>
            <person name="Xiong Z.Q."/>
            <person name="Xu L."/>
            <person name="Yang L."/>
            <person name="Zhang Y."/>
            <person name="Zhao W."/>
            <person name="Zhao X.D."/>
            <person name="Zheng Y.T."/>
            <person name="Zhou J.M."/>
            <person name="Zhu Y.B."/>
            <person name="Zhang G.J."/>
            <person name="Wang J."/>
            <person name="Yao Y.G."/>
        </authorList>
    </citation>
    <scope>NUCLEOTIDE SEQUENCE [LARGE SCALE GENOMIC DNA]</scope>
</reference>
<evidence type="ECO:0000256" key="12">
    <source>
        <dbReference type="ARBA" id="ARBA00023145"/>
    </source>
</evidence>
<organism evidence="26 27">
    <name type="scientific">Tupaia chinensis</name>
    <name type="common">Chinese tree shrew</name>
    <name type="synonym">Tupaia belangeri chinensis</name>
    <dbReference type="NCBI Taxonomy" id="246437"/>
    <lineage>
        <taxon>Eukaryota</taxon>
        <taxon>Metazoa</taxon>
        <taxon>Chordata</taxon>
        <taxon>Craniata</taxon>
        <taxon>Vertebrata</taxon>
        <taxon>Euteleostomi</taxon>
        <taxon>Mammalia</taxon>
        <taxon>Eutheria</taxon>
        <taxon>Euarchontoglires</taxon>
        <taxon>Scandentia</taxon>
        <taxon>Tupaiidae</taxon>
        <taxon>Tupaia</taxon>
    </lineage>
</organism>
<dbReference type="GO" id="GO:0089720">
    <property type="term" value="F:caspase binding"/>
    <property type="evidence" value="ECO:0007669"/>
    <property type="project" value="TreeGrafter"/>
</dbReference>
<dbReference type="GO" id="GO:0006915">
    <property type="term" value="P:apoptotic process"/>
    <property type="evidence" value="ECO:0007669"/>
    <property type="project" value="UniProtKB-KW"/>
</dbReference>
<keyword evidence="4" id="KW-1003">Cell membrane</keyword>
<evidence type="ECO:0000256" key="20">
    <source>
        <dbReference type="ARBA" id="ARBA00081790"/>
    </source>
</evidence>
<feature type="domain" description="Caspase family p10" evidence="23">
    <location>
        <begin position="919"/>
        <end position="1004"/>
    </location>
</feature>
<dbReference type="Gene3D" id="3.40.50.1460">
    <property type="match status" value="3"/>
</dbReference>
<name>L9KN40_TUPCH</name>
<evidence type="ECO:0000259" key="25">
    <source>
        <dbReference type="PROSITE" id="PS50209"/>
    </source>
</evidence>
<dbReference type="GO" id="GO:0006508">
    <property type="term" value="P:proteolysis"/>
    <property type="evidence" value="ECO:0007669"/>
    <property type="project" value="UniProtKB-KW"/>
</dbReference>
<evidence type="ECO:0000259" key="24">
    <source>
        <dbReference type="PROSITE" id="PS50208"/>
    </source>
</evidence>
<dbReference type="InterPro" id="IPR001315">
    <property type="entry name" value="CARD"/>
</dbReference>
<dbReference type="PANTHER" id="PTHR47901:SF3">
    <property type="entry name" value="CASPASE-1"/>
    <property type="match status" value="1"/>
</dbReference>
<evidence type="ECO:0000256" key="19">
    <source>
        <dbReference type="ARBA" id="ARBA00081401"/>
    </source>
</evidence>
<dbReference type="Pfam" id="PF00619">
    <property type="entry name" value="CARD"/>
    <property type="match status" value="2"/>
</dbReference>
<dbReference type="PROSITE" id="PS01121">
    <property type="entry name" value="CASPASE_HIS"/>
    <property type="match status" value="2"/>
</dbReference>
<dbReference type="PROSITE" id="PS50209">
    <property type="entry name" value="CARD"/>
    <property type="match status" value="3"/>
</dbReference>
<dbReference type="GO" id="GO:0006954">
    <property type="term" value="P:inflammatory response"/>
    <property type="evidence" value="ECO:0007669"/>
    <property type="project" value="UniProtKB-ARBA"/>
</dbReference>
<evidence type="ECO:0000313" key="26">
    <source>
        <dbReference type="EMBL" id="ELW64201.1"/>
    </source>
</evidence>
<gene>
    <name evidence="26" type="ORF">TREES_T100013218</name>
</gene>
<feature type="region of interest" description="Disordered" evidence="22">
    <location>
        <begin position="713"/>
        <end position="732"/>
    </location>
</feature>
<feature type="domain" description="Caspase family p20" evidence="24">
    <location>
        <begin position="763"/>
        <end position="891"/>
    </location>
</feature>
<dbReference type="GO" id="GO:0032496">
    <property type="term" value="P:response to lipopolysaccharide"/>
    <property type="evidence" value="ECO:0007669"/>
    <property type="project" value="UniProtKB-ARBA"/>
</dbReference>
<proteinExistence type="inferred from homology"/>
<dbReference type="InterPro" id="IPR001309">
    <property type="entry name" value="Pept_C14_p20"/>
</dbReference>
<dbReference type="GO" id="GO:0097169">
    <property type="term" value="C:AIM2 inflammasome complex"/>
    <property type="evidence" value="ECO:0007669"/>
    <property type="project" value="TreeGrafter"/>
</dbReference>
<keyword evidence="7" id="KW-0053">Apoptosis</keyword>
<evidence type="ECO:0000256" key="17">
    <source>
        <dbReference type="ARBA" id="ARBA00078083"/>
    </source>
</evidence>
<sequence>MESTAGNKLKEKRKVFVDSVSEDTIYNLLDDVLSERVLNQEEVEMVKNKNASTKAKARDLIDFVIQKGSRASQIFIDYICKRDSILANKSLKILLETPATGTGPASEEYTGKLKLCPREKFLELRTKEAGKIYEIKEKGDRTRLALIICNTEFDHLPRRNGSNHDITGMKGLLEDLGYSVDVEENLTARAMELVLRKFAARPEHKTSDSSFFVCMSHGILEGICGINHSDENPDVLPYDPIFQILNNRNCPHLKDKPKVIIIQACRGGSSGEVWVSDSPLASVDNPSLFPENLIHDGVSKAHVEKDFVAFCSSTPHKVLREKRKLFINSVSTGTINALLDELLEKKVLNLEEMVRIRDGNATVMDKARALIDTVIPKGPKASQICINSIGEDDCHLAEKLQLSGSLPGNAHSTQYSQAVFPYLPAQQAVQDMPAKFTYSDQEGKLKLCTLETAQRIWKEKSKEIYPIMDKSTRTRLALIICNTEFDDLPRRTGADVDIRGMKILLEGLGYSVDVKENLTASGMVTELASFAARPEHQTSDSTFVVFMSHGIRDGICGKTYCDQIPDVLPVNTIFQMLNTRNCPSLKDKPKVIIIQACRGENQGVVWLKDSVEGAENRPISASEDFEEDGIKKAHIEKDFIAFCSSTPGKEFATGILSDLVENNVLKLKEDEKKKFYEAKPEDKPWVVVDTVRDKRHEAGQKFIQTFFNIDKVSNKTASPESEDEPAESTESTDILKLCPQEEFLKLCTERAEEIYPIKEKKDRTRLALIICNTEFDHLPLRRGANHDITGMKGLLEDLGYSVDVKEKLTAVGMESELWDFAARSEHKSSDSTFLVFMSHGILEGICGTRHSKETPDVLLYDTIFRIFNNRNCRSLKDKPKVIIVQACRGQNRGELWVRDSPAAIADSSAESSEDLEEDAVCKTHVEKDFIAFCSSTPHNVSWRTATGGSLFIIQLISCFQKYSWRCHLEEVFRKVQKSFENPNVKAQMPTIERLSMTRYFYLFPGN</sequence>
<feature type="domain" description="Caspase family p20" evidence="24">
    <location>
        <begin position="473"/>
        <end position="601"/>
    </location>
</feature>
<dbReference type="GO" id="GO:0042981">
    <property type="term" value="P:regulation of apoptotic process"/>
    <property type="evidence" value="ECO:0007669"/>
    <property type="project" value="InterPro"/>
</dbReference>
<feature type="domain" description="Caspase family p20" evidence="24">
    <location>
        <begin position="141"/>
        <end position="269"/>
    </location>
</feature>
<dbReference type="InterPro" id="IPR029030">
    <property type="entry name" value="Caspase-like_dom_sf"/>
</dbReference>
<dbReference type="PROSITE" id="PS50208">
    <property type="entry name" value="CASPASE_P20"/>
    <property type="match status" value="3"/>
</dbReference>
<dbReference type="STRING" id="246437.L9KN40"/>
<dbReference type="GO" id="GO:0004197">
    <property type="term" value="F:cysteine-type endopeptidase activity"/>
    <property type="evidence" value="ECO:0007669"/>
    <property type="project" value="InterPro"/>
</dbReference>
<dbReference type="FunFam" id="1.10.533.10:FF:000031">
    <property type="entry name" value="Caspase 1, isoform CRA_b"/>
    <property type="match status" value="2"/>
</dbReference>
<keyword evidence="11" id="KW-0472">Membrane</keyword>
<dbReference type="GO" id="GO:0050727">
    <property type="term" value="P:regulation of inflammatory response"/>
    <property type="evidence" value="ECO:0007669"/>
    <property type="project" value="TreeGrafter"/>
</dbReference>
<evidence type="ECO:0000256" key="13">
    <source>
        <dbReference type="ARBA" id="ARBA00050375"/>
    </source>
</evidence>
<evidence type="ECO:0000256" key="18">
    <source>
        <dbReference type="ARBA" id="ARBA00080846"/>
    </source>
</evidence>
<keyword evidence="9" id="KW-0788">Thiol protease</keyword>
<dbReference type="InterPro" id="IPR002138">
    <property type="entry name" value="Pept_C14_p10"/>
</dbReference>
<dbReference type="EC" id="3.4.22.36" evidence="15"/>
<dbReference type="SMART" id="SM00114">
    <property type="entry name" value="CARD"/>
    <property type="match status" value="3"/>
</dbReference>
<evidence type="ECO:0000256" key="11">
    <source>
        <dbReference type="ARBA" id="ARBA00023136"/>
    </source>
</evidence>
<evidence type="ECO:0000256" key="9">
    <source>
        <dbReference type="ARBA" id="ARBA00022807"/>
    </source>
</evidence>
<dbReference type="CDD" id="cd08325">
    <property type="entry name" value="CARD_CASP1-like"/>
    <property type="match status" value="2"/>
</dbReference>
<comment type="similarity">
    <text evidence="3 21">Belongs to the peptidase C14A family.</text>
</comment>
<feature type="domain" description="CARD" evidence="25">
    <location>
        <begin position="1"/>
        <end position="79"/>
    </location>
</feature>
<dbReference type="AlphaFoldDB" id="L9KN40"/>
<dbReference type="Gene3D" id="1.10.533.10">
    <property type="entry name" value="Death Domain, Fas"/>
    <property type="match status" value="3"/>
</dbReference>
<evidence type="ECO:0000256" key="10">
    <source>
        <dbReference type="ARBA" id="ARBA00022843"/>
    </source>
</evidence>
<dbReference type="InterPro" id="IPR033139">
    <property type="entry name" value="Caspase_cys_AS"/>
</dbReference>
<evidence type="ECO:0000256" key="16">
    <source>
        <dbReference type="ARBA" id="ARBA00068181"/>
    </source>
</evidence>
<dbReference type="GO" id="GO:0072557">
    <property type="term" value="C:IPAF inflammasome complex"/>
    <property type="evidence" value="ECO:0007669"/>
    <property type="project" value="TreeGrafter"/>
</dbReference>
<evidence type="ECO:0000256" key="15">
    <source>
        <dbReference type="ARBA" id="ARBA00066470"/>
    </source>
</evidence>
<dbReference type="InterPro" id="IPR015917">
    <property type="entry name" value="Pept_C14A"/>
</dbReference>
<evidence type="ECO:0000256" key="8">
    <source>
        <dbReference type="ARBA" id="ARBA00022801"/>
    </source>
</evidence>
<dbReference type="SUPFAM" id="SSF47986">
    <property type="entry name" value="DEATH domain"/>
    <property type="match status" value="3"/>
</dbReference>
<evidence type="ECO:0000313" key="27">
    <source>
        <dbReference type="Proteomes" id="UP000011518"/>
    </source>
</evidence>
<evidence type="ECO:0000256" key="6">
    <source>
        <dbReference type="ARBA" id="ARBA00022670"/>
    </source>
</evidence>
<evidence type="ECO:0000256" key="1">
    <source>
        <dbReference type="ARBA" id="ARBA00004236"/>
    </source>
</evidence>
<evidence type="ECO:0000256" key="4">
    <source>
        <dbReference type="ARBA" id="ARBA00022475"/>
    </source>
</evidence>
<evidence type="ECO:0000256" key="2">
    <source>
        <dbReference type="ARBA" id="ARBA00004496"/>
    </source>
</evidence>
<dbReference type="InterPro" id="IPR011029">
    <property type="entry name" value="DEATH-like_dom_sf"/>
</dbReference>
<accession>L9KN40</accession>
<dbReference type="PANTHER" id="PTHR47901">
    <property type="entry name" value="CASPASE RECRUITMENT DOMAIN-CONTAINING PROTEIN 18"/>
    <property type="match status" value="1"/>
</dbReference>
<comment type="subcellular location">
    <subcellularLocation>
        <location evidence="1">Cell membrane</location>
    </subcellularLocation>
    <subcellularLocation>
        <location evidence="2">Cytoplasm</location>
    </subcellularLocation>
</comment>
<dbReference type="FunFam" id="3.40.50.1460:FF:000007">
    <property type="entry name" value="Caspase-1"/>
    <property type="match status" value="3"/>
</dbReference>
<dbReference type="InterPro" id="IPR011600">
    <property type="entry name" value="Pept_C14_caspase"/>
</dbReference>
<keyword evidence="12" id="KW-0865">Zymogen</keyword>
<dbReference type="EMBL" id="KB320750">
    <property type="protein sequence ID" value="ELW64201.1"/>
    <property type="molecule type" value="Genomic_DNA"/>
</dbReference>
<evidence type="ECO:0000259" key="23">
    <source>
        <dbReference type="PROSITE" id="PS50207"/>
    </source>
</evidence>
<dbReference type="CDD" id="cd00032">
    <property type="entry name" value="CASc"/>
    <property type="match status" value="2"/>
</dbReference>
<evidence type="ECO:0000256" key="14">
    <source>
        <dbReference type="ARBA" id="ARBA00063591"/>
    </source>
</evidence>
<feature type="domain" description="CARD" evidence="25">
    <location>
        <begin position="627"/>
        <end position="706"/>
    </location>
</feature>
<dbReference type="GO" id="GO:0072559">
    <property type="term" value="C:NLRP3 inflammasome complex"/>
    <property type="evidence" value="ECO:0007669"/>
    <property type="project" value="TreeGrafter"/>
</dbReference>
<keyword evidence="27" id="KW-1185">Reference proteome</keyword>
<dbReference type="GO" id="GO:0032731">
    <property type="term" value="P:positive regulation of interleukin-1 beta production"/>
    <property type="evidence" value="ECO:0007669"/>
    <property type="project" value="UniProtKB-ARBA"/>
</dbReference>
<evidence type="ECO:0000256" key="5">
    <source>
        <dbReference type="ARBA" id="ARBA00022490"/>
    </source>
</evidence>
<reference evidence="27" key="1">
    <citation type="submission" date="2012-07" db="EMBL/GenBank/DDBJ databases">
        <title>Genome of the Chinese tree shrew, a rising model animal genetically related to primates.</title>
        <authorList>
            <person name="Zhang G."/>
            <person name="Fan Y."/>
            <person name="Yao Y."/>
            <person name="Huang Z."/>
        </authorList>
    </citation>
    <scope>NUCLEOTIDE SEQUENCE [LARGE SCALE GENOMIC DNA]</scope>
</reference>
<dbReference type="Proteomes" id="UP000011518">
    <property type="component" value="Unassembled WGS sequence"/>
</dbReference>
<keyword evidence="5" id="KW-0963">Cytoplasm</keyword>
<dbReference type="PRINTS" id="PR00376">
    <property type="entry name" value="IL1BCENZYME"/>
</dbReference>
<keyword evidence="8" id="KW-0378">Hydrolase</keyword>
<dbReference type="SMART" id="SM00115">
    <property type="entry name" value="CASc"/>
    <property type="match status" value="3"/>
</dbReference>
<evidence type="ECO:0000256" key="22">
    <source>
        <dbReference type="SAM" id="MobiDB-lite"/>
    </source>
</evidence>
<dbReference type="InterPro" id="IPR002398">
    <property type="entry name" value="Pept_C14"/>
</dbReference>
<feature type="domain" description="CARD" evidence="25">
    <location>
        <begin position="311"/>
        <end position="404"/>
    </location>
</feature>
<comment type="catalytic activity">
    <reaction evidence="13">
        <text>Strict requirement for an Asp residue at position P1 and has a preferred cleavage sequence of Tyr-Val-Ala-Asp-|-.</text>
        <dbReference type="EC" id="3.4.22.36"/>
    </reaction>
</comment>
<evidence type="ECO:0000256" key="7">
    <source>
        <dbReference type="ARBA" id="ARBA00022703"/>
    </source>
</evidence>
<dbReference type="InParanoid" id="L9KN40"/>
<dbReference type="SUPFAM" id="SSF52129">
    <property type="entry name" value="Caspase-like"/>
    <property type="match status" value="3"/>
</dbReference>